<dbReference type="InterPro" id="IPR016181">
    <property type="entry name" value="Acyl_CoA_acyltransferase"/>
</dbReference>
<dbReference type="InterPro" id="IPR000182">
    <property type="entry name" value="GNAT_dom"/>
</dbReference>
<dbReference type="PANTHER" id="PTHR10545">
    <property type="entry name" value="DIAMINE N-ACETYLTRANSFERASE"/>
    <property type="match status" value="1"/>
</dbReference>
<dbReference type="SUPFAM" id="SSF55729">
    <property type="entry name" value="Acyl-CoA N-acyltransferases (Nat)"/>
    <property type="match status" value="1"/>
</dbReference>
<dbReference type="RefSeq" id="WP_323575797.1">
    <property type="nucleotide sequence ID" value="NZ_JAYGJQ010000001.1"/>
</dbReference>
<feature type="domain" description="N-acetyltransferase" evidence="3">
    <location>
        <begin position="4"/>
        <end position="159"/>
    </location>
</feature>
<dbReference type="CDD" id="cd04301">
    <property type="entry name" value="NAT_SF"/>
    <property type="match status" value="1"/>
</dbReference>
<evidence type="ECO:0000313" key="5">
    <source>
        <dbReference type="Proteomes" id="UP001302274"/>
    </source>
</evidence>
<sequence length="160" mass="18141">MANVKIVAGTEADIPEILKFIKALAVYEKLEHEAVATHDLLKKNLFGEERFAEVIFIQEDDVKVGFALFFKNFSTFLGLPGIYLEDLFVLPECRGKGYGKKLIVHIAKIAVDRGYGRFEWSVLDWNTPAIEFYHSIGAIPMDEWTVQRMTGDTLKKLASL</sequence>
<name>A0ABU5VVR4_9BACT</name>
<gene>
    <name evidence="4" type="ORF">SHI21_07905</name>
</gene>
<dbReference type="PROSITE" id="PS51186">
    <property type="entry name" value="GNAT"/>
    <property type="match status" value="1"/>
</dbReference>
<keyword evidence="5" id="KW-1185">Reference proteome</keyword>
<comment type="caution">
    <text evidence="4">The sequence shown here is derived from an EMBL/GenBank/DDBJ whole genome shotgun (WGS) entry which is preliminary data.</text>
</comment>
<evidence type="ECO:0000256" key="1">
    <source>
        <dbReference type="ARBA" id="ARBA00022679"/>
    </source>
</evidence>
<dbReference type="EMBL" id="JAYGJQ010000001">
    <property type="protein sequence ID" value="MEA9356120.1"/>
    <property type="molecule type" value="Genomic_DNA"/>
</dbReference>
<evidence type="ECO:0000259" key="3">
    <source>
        <dbReference type="PROSITE" id="PS51186"/>
    </source>
</evidence>
<evidence type="ECO:0000313" key="4">
    <source>
        <dbReference type="EMBL" id="MEA9356120.1"/>
    </source>
</evidence>
<dbReference type="Gene3D" id="3.40.630.30">
    <property type="match status" value="1"/>
</dbReference>
<protein>
    <submittedName>
        <fullName evidence="4">GNAT family N-acetyltransferase</fullName>
    </submittedName>
</protein>
<keyword evidence="1" id="KW-0808">Transferase</keyword>
<dbReference type="InterPro" id="IPR051016">
    <property type="entry name" value="Diverse_Substrate_AcTransf"/>
</dbReference>
<proteinExistence type="predicted"/>
<reference evidence="4 5" key="1">
    <citation type="submission" date="2023-11" db="EMBL/GenBank/DDBJ databases">
        <title>A Novel Polar Bacteriovorax (B. antarcticus) Isolated from the Biocrust in Antarctica.</title>
        <authorList>
            <person name="Mun W."/>
            <person name="Choi S.Y."/>
            <person name="Mitchell R.J."/>
        </authorList>
    </citation>
    <scope>NUCLEOTIDE SEQUENCE [LARGE SCALE GENOMIC DNA]</scope>
    <source>
        <strain evidence="4 5">PP10</strain>
    </source>
</reference>
<keyword evidence="2" id="KW-0012">Acyltransferase</keyword>
<evidence type="ECO:0000256" key="2">
    <source>
        <dbReference type="ARBA" id="ARBA00023315"/>
    </source>
</evidence>
<dbReference type="PANTHER" id="PTHR10545:SF29">
    <property type="entry name" value="GH14572P-RELATED"/>
    <property type="match status" value="1"/>
</dbReference>
<accession>A0ABU5VVR4</accession>
<dbReference type="Pfam" id="PF00583">
    <property type="entry name" value="Acetyltransf_1"/>
    <property type="match status" value="1"/>
</dbReference>
<organism evidence="4 5">
    <name type="scientific">Bacteriovorax antarcticus</name>
    <dbReference type="NCBI Taxonomy" id="3088717"/>
    <lineage>
        <taxon>Bacteria</taxon>
        <taxon>Pseudomonadati</taxon>
        <taxon>Bdellovibrionota</taxon>
        <taxon>Bacteriovoracia</taxon>
        <taxon>Bacteriovoracales</taxon>
        <taxon>Bacteriovoracaceae</taxon>
        <taxon>Bacteriovorax</taxon>
    </lineage>
</organism>
<dbReference type="Proteomes" id="UP001302274">
    <property type="component" value="Unassembled WGS sequence"/>
</dbReference>